<dbReference type="OrthoDB" id="80227at2"/>
<feature type="signal peptide" evidence="1">
    <location>
        <begin position="1"/>
        <end position="17"/>
    </location>
</feature>
<dbReference type="RefSeq" id="WP_018450542.1">
    <property type="nucleotide sequence ID" value="NZ_AP019827.1"/>
</dbReference>
<evidence type="ECO:0008006" key="4">
    <source>
        <dbReference type="Google" id="ProtNLM"/>
    </source>
</evidence>
<feature type="chain" id="PRO_5021971080" description="MORN repeat protein" evidence="1">
    <location>
        <begin position="18"/>
        <end position="143"/>
    </location>
</feature>
<dbReference type="Proteomes" id="UP000322617">
    <property type="component" value="Chromosome"/>
</dbReference>
<gene>
    <name evidence="2" type="ORF">JCM16776_1651</name>
</gene>
<proteinExistence type="predicted"/>
<dbReference type="AlphaFoldDB" id="A0A510JQD6"/>
<protein>
    <recommendedName>
        <fullName evidence="4">MORN repeat protein</fullName>
    </recommendedName>
</protein>
<keyword evidence="1" id="KW-0732">Signal</keyword>
<organism evidence="2 3">
    <name type="scientific">Leptotrichia shahii</name>
    <dbReference type="NCBI Taxonomy" id="157691"/>
    <lineage>
        <taxon>Bacteria</taxon>
        <taxon>Fusobacteriati</taxon>
        <taxon>Fusobacteriota</taxon>
        <taxon>Fusobacteriia</taxon>
        <taxon>Fusobacteriales</taxon>
        <taxon>Leptotrichiaceae</taxon>
        <taxon>Leptotrichia</taxon>
    </lineage>
</organism>
<dbReference type="KEGG" id="lsz:JCM16776_1651"/>
<sequence>MRKILLSLFLVATLSFARSVNETVAQIRRDYNETNSYKNYRVETDEFDMSEGAVEKRYYRNGDLRKVVTEMYTGWGNIITEYYLKNGKTYFKYRTQYVYPAKSTSKERFYYNEDEVLVRYIDENGRTYDDEDGLYGIDNSEIY</sequence>
<dbReference type="EMBL" id="AP019827">
    <property type="protein sequence ID" value="BBM41424.1"/>
    <property type="molecule type" value="Genomic_DNA"/>
</dbReference>
<evidence type="ECO:0000256" key="1">
    <source>
        <dbReference type="SAM" id="SignalP"/>
    </source>
</evidence>
<accession>A0A510JQD6</accession>
<reference evidence="2 3" key="1">
    <citation type="submission" date="2019-07" db="EMBL/GenBank/DDBJ databases">
        <title>Complete Genome Sequence of Leptotrichia shahii Strain JCM 16776.</title>
        <authorList>
            <person name="Watanabe S."/>
            <person name="Cui L."/>
        </authorList>
    </citation>
    <scope>NUCLEOTIDE SEQUENCE [LARGE SCALE GENOMIC DNA]</scope>
    <source>
        <strain evidence="2 3">JCM16776</strain>
    </source>
</reference>
<evidence type="ECO:0000313" key="3">
    <source>
        <dbReference type="Proteomes" id="UP000322617"/>
    </source>
</evidence>
<evidence type="ECO:0000313" key="2">
    <source>
        <dbReference type="EMBL" id="BBM41424.1"/>
    </source>
</evidence>
<keyword evidence="3" id="KW-1185">Reference proteome</keyword>
<dbReference type="STRING" id="1122172.GCA_000373045_00922"/>
<name>A0A510JQD6_9FUSO</name>